<dbReference type="InterPro" id="IPR015424">
    <property type="entry name" value="PyrdxlP-dep_Trfase"/>
</dbReference>
<keyword evidence="5" id="KW-1185">Reference proteome</keyword>
<protein>
    <submittedName>
        <fullName evidence="4">Aminotransferase class III-fold pyridoxal phosphate-dependent enzyme</fullName>
    </submittedName>
</protein>
<dbReference type="Gene3D" id="3.90.1150.10">
    <property type="entry name" value="Aspartate Aminotransferase, domain 1"/>
    <property type="match status" value="1"/>
</dbReference>
<evidence type="ECO:0000313" key="4">
    <source>
        <dbReference type="EMBL" id="MCX2979309.1"/>
    </source>
</evidence>
<dbReference type="InterPro" id="IPR015421">
    <property type="entry name" value="PyrdxlP-dep_Trfase_major"/>
</dbReference>
<accession>A0ABT3TBA2</accession>
<evidence type="ECO:0000313" key="5">
    <source>
        <dbReference type="Proteomes" id="UP001143362"/>
    </source>
</evidence>
<evidence type="ECO:0000256" key="3">
    <source>
        <dbReference type="RuleBase" id="RU003560"/>
    </source>
</evidence>
<keyword evidence="2 3" id="KW-0663">Pyridoxal phosphate</keyword>
<dbReference type="InterPro" id="IPR015422">
    <property type="entry name" value="PyrdxlP-dep_Trfase_small"/>
</dbReference>
<sequence length="437" mass="47234">MTASYTRKPSTAQEKQLLAQSDQHLACGIRSASINPEYSMVIAGGRGSRVWDVSGNHYIDYLLGSGPMFLGHSHPAMVEAVQSRLAAGNSFLLTNDAAIELAALIAEVVPCAEKVSFHNSGSEATLYALRLARAYRGRDKLLKFEGAYHGMHDHALMSAQWTTKVADFPQAVSNSSGITANTAEDVLIAPFNDLQTTEEIIRRHADELGCVMVEPLCRTFVPAPGFLEGLRELTHELDIPLVFDEVVTGFRLALGGAQEYYGVVPDLCAGAKAISGGLPFGFVGGREDIMALAGRAGVESGRHVRLTGTYSGNVMSCAVASALIGELRQPGVYEAVNAKGERLRKALQELLLAADIPARVLGEATAFQPWFIDQDVIDHRSSLGYDWKRQFKLQDLLLDRGILKGQEKFFVSTAHSDEDIDTTIAALADLMPELKAG</sequence>
<evidence type="ECO:0000256" key="2">
    <source>
        <dbReference type="ARBA" id="ARBA00022898"/>
    </source>
</evidence>
<comment type="similarity">
    <text evidence="3">Belongs to the class-III pyridoxal-phosphate-dependent aminotransferase family.</text>
</comment>
<comment type="caution">
    <text evidence="4">The sequence shown here is derived from an EMBL/GenBank/DDBJ whole genome shotgun (WGS) entry which is preliminary data.</text>
</comment>
<comment type="cofactor">
    <cofactor evidence="1">
        <name>pyridoxal 5'-phosphate</name>
        <dbReference type="ChEBI" id="CHEBI:597326"/>
    </cofactor>
</comment>
<keyword evidence="4" id="KW-0808">Transferase</keyword>
<dbReference type="Proteomes" id="UP001143362">
    <property type="component" value="Unassembled WGS sequence"/>
</dbReference>
<dbReference type="RefSeq" id="WP_279243311.1">
    <property type="nucleotide sequence ID" value="NZ_SHNN01000001.1"/>
</dbReference>
<keyword evidence="4" id="KW-0032">Aminotransferase</keyword>
<dbReference type="Gene3D" id="3.40.640.10">
    <property type="entry name" value="Type I PLP-dependent aspartate aminotransferase-like (Major domain)"/>
    <property type="match status" value="1"/>
</dbReference>
<dbReference type="GO" id="GO:0008483">
    <property type="term" value="F:transaminase activity"/>
    <property type="evidence" value="ECO:0007669"/>
    <property type="project" value="UniProtKB-KW"/>
</dbReference>
<dbReference type="SUPFAM" id="SSF53383">
    <property type="entry name" value="PLP-dependent transferases"/>
    <property type="match status" value="1"/>
</dbReference>
<dbReference type="PANTHER" id="PTHR43713:SF3">
    <property type="entry name" value="GLUTAMATE-1-SEMIALDEHYDE 2,1-AMINOMUTASE 1, CHLOROPLASTIC-RELATED"/>
    <property type="match status" value="1"/>
</dbReference>
<name>A0ABT3TBA2_9GAMM</name>
<dbReference type="CDD" id="cd00610">
    <property type="entry name" value="OAT_like"/>
    <property type="match status" value="1"/>
</dbReference>
<dbReference type="InterPro" id="IPR005814">
    <property type="entry name" value="Aminotrans_3"/>
</dbReference>
<gene>
    <name evidence="4" type="ORF">EYC98_00340</name>
</gene>
<proteinExistence type="inferred from homology"/>
<evidence type="ECO:0000256" key="1">
    <source>
        <dbReference type="ARBA" id="ARBA00001933"/>
    </source>
</evidence>
<organism evidence="4 5">
    <name type="scientific">Candidatus Litorirhabdus singularis</name>
    <dbReference type="NCBI Taxonomy" id="2518993"/>
    <lineage>
        <taxon>Bacteria</taxon>
        <taxon>Pseudomonadati</taxon>
        <taxon>Pseudomonadota</taxon>
        <taxon>Gammaproteobacteria</taxon>
        <taxon>Cellvibrionales</taxon>
        <taxon>Halieaceae</taxon>
        <taxon>Candidatus Litorirhabdus</taxon>
    </lineage>
</organism>
<dbReference type="PANTHER" id="PTHR43713">
    <property type="entry name" value="GLUTAMATE-1-SEMIALDEHYDE 2,1-AMINOMUTASE"/>
    <property type="match status" value="1"/>
</dbReference>
<dbReference type="EMBL" id="SHNN01000001">
    <property type="protein sequence ID" value="MCX2979309.1"/>
    <property type="molecule type" value="Genomic_DNA"/>
</dbReference>
<reference evidence="4" key="1">
    <citation type="submission" date="2019-02" db="EMBL/GenBank/DDBJ databases">
        <authorList>
            <person name="Li S.-H."/>
        </authorList>
    </citation>
    <scope>NUCLEOTIDE SEQUENCE</scope>
    <source>
        <strain evidence="4">IMCC14734</strain>
    </source>
</reference>
<dbReference type="Pfam" id="PF00202">
    <property type="entry name" value="Aminotran_3"/>
    <property type="match status" value="1"/>
</dbReference>